<evidence type="ECO:0000259" key="1">
    <source>
        <dbReference type="Pfam" id="PF23272"/>
    </source>
</evidence>
<protein>
    <recommendedName>
        <fullName evidence="1">DUF7075 domain-containing protein</fullName>
    </recommendedName>
</protein>
<gene>
    <name evidence="2" type="ORF">Cni_G13934</name>
</gene>
<dbReference type="InterPro" id="IPR055503">
    <property type="entry name" value="DUF7075"/>
</dbReference>
<evidence type="ECO:0000313" key="3">
    <source>
        <dbReference type="Proteomes" id="UP001327560"/>
    </source>
</evidence>
<dbReference type="EMBL" id="CP136893">
    <property type="protein sequence ID" value="WOL05207.1"/>
    <property type="molecule type" value="Genomic_DNA"/>
</dbReference>
<keyword evidence="3" id="KW-1185">Reference proteome</keyword>
<dbReference type="Proteomes" id="UP001327560">
    <property type="component" value="Chromosome 4"/>
</dbReference>
<evidence type="ECO:0000313" key="2">
    <source>
        <dbReference type="EMBL" id="WOL05207.1"/>
    </source>
</evidence>
<proteinExistence type="predicted"/>
<organism evidence="2 3">
    <name type="scientific">Canna indica</name>
    <name type="common">Indian-shot</name>
    <dbReference type="NCBI Taxonomy" id="4628"/>
    <lineage>
        <taxon>Eukaryota</taxon>
        <taxon>Viridiplantae</taxon>
        <taxon>Streptophyta</taxon>
        <taxon>Embryophyta</taxon>
        <taxon>Tracheophyta</taxon>
        <taxon>Spermatophyta</taxon>
        <taxon>Magnoliopsida</taxon>
        <taxon>Liliopsida</taxon>
        <taxon>Zingiberales</taxon>
        <taxon>Cannaceae</taxon>
        <taxon>Canna</taxon>
    </lineage>
</organism>
<feature type="domain" description="DUF7075" evidence="1">
    <location>
        <begin position="77"/>
        <end position="108"/>
    </location>
</feature>
<dbReference type="AlphaFoldDB" id="A0AAQ3KFH7"/>
<reference evidence="2 3" key="1">
    <citation type="submission" date="2023-10" db="EMBL/GenBank/DDBJ databases">
        <title>Chromosome-scale genome assembly provides insights into flower coloration mechanisms of Canna indica.</title>
        <authorList>
            <person name="Li C."/>
        </authorList>
    </citation>
    <scope>NUCLEOTIDE SEQUENCE [LARGE SCALE GENOMIC DNA]</scope>
    <source>
        <tissue evidence="2">Flower</tissue>
    </source>
</reference>
<sequence length="153" mass="17897">MNPLRMVKLLKDVARTMFYRDYRRFHPTINARKRRSSKPDAVGGYSAFEPKKADEMTEVVGEPANDTLTVIDSEVAFRADRYLIYMGGGDHCKSMNHYLWSFLYTLDRVIERRRMSLCLGRRQNLLVTDKKAINGRVVHIAHELRLHYKKSGF</sequence>
<accession>A0AAQ3KFH7</accession>
<name>A0AAQ3KFH7_9LILI</name>
<dbReference type="Pfam" id="PF23272">
    <property type="entry name" value="DUF7075"/>
    <property type="match status" value="1"/>
</dbReference>